<organism evidence="1 2">
    <name type="scientific">Cellulomonas triticagri</name>
    <dbReference type="NCBI Taxonomy" id="2483352"/>
    <lineage>
        <taxon>Bacteria</taxon>
        <taxon>Bacillati</taxon>
        <taxon>Actinomycetota</taxon>
        <taxon>Actinomycetes</taxon>
        <taxon>Micrococcales</taxon>
        <taxon>Cellulomonadaceae</taxon>
        <taxon>Cellulomonas</taxon>
    </lineage>
</organism>
<evidence type="ECO:0000313" key="1">
    <source>
        <dbReference type="EMBL" id="RMI13031.1"/>
    </source>
</evidence>
<sequence>MDRIRAVRPLLNERPVPPGVHHDVQHPIPVVVTLRWETGDEEVETIALEWWTTRAGSVVRVRVADQRIPTGAVWLPVEDVRPTPNAARPARVEHSTTMVWWQRQ</sequence>
<name>A0A3M2JLG2_9CELL</name>
<keyword evidence="2" id="KW-1185">Reference proteome</keyword>
<dbReference type="Proteomes" id="UP000269289">
    <property type="component" value="Unassembled WGS sequence"/>
</dbReference>
<evidence type="ECO:0000313" key="2">
    <source>
        <dbReference type="Proteomes" id="UP000269289"/>
    </source>
</evidence>
<proteinExistence type="predicted"/>
<dbReference type="EMBL" id="RFFI01000023">
    <property type="protein sequence ID" value="RMI13031.1"/>
    <property type="molecule type" value="Genomic_DNA"/>
</dbReference>
<dbReference type="OrthoDB" id="5195718at2"/>
<dbReference type="AlphaFoldDB" id="A0A3M2JLG2"/>
<dbReference type="RefSeq" id="WP_122148544.1">
    <property type="nucleotide sequence ID" value="NZ_RFFI01000023.1"/>
</dbReference>
<gene>
    <name evidence="1" type="ORF">EBM89_05980</name>
</gene>
<comment type="caution">
    <text evidence="1">The sequence shown here is derived from an EMBL/GenBank/DDBJ whole genome shotgun (WGS) entry which is preliminary data.</text>
</comment>
<reference evidence="1 2" key="1">
    <citation type="submission" date="2018-10" db="EMBL/GenBank/DDBJ databases">
        <title>Isolation, diversity and antifungal activity of actinobacteria from wheat.</title>
        <authorList>
            <person name="Han C."/>
        </authorList>
    </citation>
    <scope>NUCLEOTIDE SEQUENCE [LARGE SCALE GENOMIC DNA]</scope>
    <source>
        <strain evidence="1 2">NEAU-YY56</strain>
    </source>
</reference>
<accession>A0A3M2JLG2</accession>
<protein>
    <submittedName>
        <fullName evidence="1">Uncharacterized protein</fullName>
    </submittedName>
</protein>